<evidence type="ECO:0000256" key="1">
    <source>
        <dbReference type="ARBA" id="ARBA00007788"/>
    </source>
</evidence>
<feature type="domain" description="RNA polymerase sigma-70 region 2" evidence="2">
    <location>
        <begin position="118"/>
        <end position="183"/>
    </location>
</feature>
<keyword evidence="4" id="KW-1185">Reference proteome</keyword>
<dbReference type="InterPro" id="IPR013325">
    <property type="entry name" value="RNA_pol_sigma_r2"/>
</dbReference>
<dbReference type="InterPro" id="IPR007627">
    <property type="entry name" value="RNA_pol_sigma70_r2"/>
</dbReference>
<name>A0A2G5D259_AQUCA</name>
<organism evidence="3 4">
    <name type="scientific">Aquilegia coerulea</name>
    <name type="common">Rocky mountain columbine</name>
    <dbReference type="NCBI Taxonomy" id="218851"/>
    <lineage>
        <taxon>Eukaryota</taxon>
        <taxon>Viridiplantae</taxon>
        <taxon>Streptophyta</taxon>
        <taxon>Embryophyta</taxon>
        <taxon>Tracheophyta</taxon>
        <taxon>Spermatophyta</taxon>
        <taxon>Magnoliopsida</taxon>
        <taxon>Ranunculales</taxon>
        <taxon>Ranunculaceae</taxon>
        <taxon>Thalictroideae</taxon>
        <taxon>Aquilegia</taxon>
    </lineage>
</organism>
<evidence type="ECO:0000259" key="2">
    <source>
        <dbReference type="Pfam" id="PF04542"/>
    </source>
</evidence>
<dbReference type="NCBIfam" id="TIGR02937">
    <property type="entry name" value="sigma70-ECF"/>
    <property type="match status" value="1"/>
</dbReference>
<gene>
    <name evidence="3" type="ORF">AQUCO_03000101v1</name>
</gene>
<dbReference type="STRING" id="218851.A0A2G5D259"/>
<dbReference type="SUPFAM" id="SSF88946">
    <property type="entry name" value="Sigma2 domain of RNA polymerase sigma factors"/>
    <property type="match status" value="1"/>
</dbReference>
<dbReference type="EMBL" id="KZ305047">
    <property type="protein sequence ID" value="PIA37267.1"/>
    <property type="molecule type" value="Genomic_DNA"/>
</dbReference>
<reference evidence="3 4" key="1">
    <citation type="submission" date="2017-09" db="EMBL/GenBank/DDBJ databases">
        <title>WGS assembly of Aquilegia coerulea Goldsmith.</title>
        <authorList>
            <person name="Hodges S."/>
            <person name="Kramer E."/>
            <person name="Nordborg M."/>
            <person name="Tomkins J."/>
            <person name="Borevitz J."/>
            <person name="Derieg N."/>
            <person name="Yan J."/>
            <person name="Mihaltcheva S."/>
            <person name="Hayes R.D."/>
            <person name="Rokhsar D."/>
        </authorList>
    </citation>
    <scope>NUCLEOTIDE SEQUENCE [LARGE SCALE GENOMIC DNA]</scope>
    <source>
        <strain evidence="4">cv. Goldsmith</strain>
    </source>
</reference>
<sequence>MEAGKQLIPSPPLFLPKTHLSNSLSSSSDEITDVEPGDTLSLAKKAVIASKEAASLFEESNLLGDDFRLGEPFLGSELARLEEVKKRLQSNFGREPTLAEWAEVVGTSCLVLQMTCANFRLVVHVAKHYQGWGMNLQDLLQEESKGLMRSIEKFKLQAGCRFSTYAYWWIRQSIRTSIFNNSRTIRLLVFCPSCF</sequence>
<dbReference type="OrthoDB" id="206108at2759"/>
<comment type="similarity">
    <text evidence="1">Belongs to the sigma-70 factor family.</text>
</comment>
<dbReference type="InParanoid" id="A0A2G5D259"/>
<dbReference type="GO" id="GO:0006352">
    <property type="term" value="P:DNA-templated transcription initiation"/>
    <property type="evidence" value="ECO:0007669"/>
    <property type="project" value="InterPro"/>
</dbReference>
<dbReference type="Proteomes" id="UP000230069">
    <property type="component" value="Unassembled WGS sequence"/>
</dbReference>
<dbReference type="Pfam" id="PF04542">
    <property type="entry name" value="Sigma70_r2"/>
    <property type="match status" value="1"/>
</dbReference>
<dbReference type="InterPro" id="IPR014284">
    <property type="entry name" value="RNA_pol_sigma-70_dom"/>
</dbReference>
<dbReference type="InterPro" id="IPR050239">
    <property type="entry name" value="Sigma-70_RNA_pol_init_factors"/>
</dbReference>
<accession>A0A2G5D259</accession>
<protein>
    <recommendedName>
        <fullName evidence="2">RNA polymerase sigma-70 region 2 domain-containing protein</fullName>
    </recommendedName>
</protein>
<evidence type="ECO:0000313" key="3">
    <source>
        <dbReference type="EMBL" id="PIA37267.1"/>
    </source>
</evidence>
<proteinExistence type="inferred from homology"/>
<dbReference type="PANTHER" id="PTHR30603">
    <property type="entry name" value="RNA POLYMERASE SIGMA FACTOR RPO"/>
    <property type="match status" value="1"/>
</dbReference>
<dbReference type="AlphaFoldDB" id="A0A2G5D259"/>
<dbReference type="PANTHER" id="PTHR30603:SF45">
    <property type="entry name" value="RNA POLYMERASE SIGMA FACTOR SIGF, CHLOROPLASTIC"/>
    <property type="match status" value="1"/>
</dbReference>
<evidence type="ECO:0000313" key="4">
    <source>
        <dbReference type="Proteomes" id="UP000230069"/>
    </source>
</evidence>
<dbReference type="GO" id="GO:0003700">
    <property type="term" value="F:DNA-binding transcription factor activity"/>
    <property type="evidence" value="ECO:0007669"/>
    <property type="project" value="InterPro"/>
</dbReference>
<dbReference type="Gene3D" id="1.10.601.10">
    <property type="entry name" value="RNA Polymerase Primary Sigma Factor"/>
    <property type="match status" value="1"/>
</dbReference>